<dbReference type="EnsemblMetazoa" id="RPRC015246-RA">
    <property type="protein sequence ID" value="RPRC015246-PA"/>
    <property type="gene ID" value="RPRC015246"/>
</dbReference>
<dbReference type="InterPro" id="IPR050359">
    <property type="entry name" value="bHLH_transcription_factors"/>
</dbReference>
<evidence type="ECO:0000313" key="1">
    <source>
        <dbReference type="EnsemblMetazoa" id="RPRC015246-PA"/>
    </source>
</evidence>
<keyword evidence="2" id="KW-1185">Reference proteome</keyword>
<dbReference type="Pfam" id="PF00010">
    <property type="entry name" value="HLH"/>
    <property type="match status" value="1"/>
</dbReference>
<sequence>MEIVLILTTKSGGCTTKKDPLPGPGSDTRMKYGHKDIRRTTANARERHRMHNLNAALDNLRSRLPVDTANGGHHHKLSKIETLRAACNYITILTETLQTGQPLSLTILQRRLCEGLSHSTANLIAKTLKVETEGL</sequence>
<dbReference type="GO" id="GO:0070888">
    <property type="term" value="F:E-box binding"/>
    <property type="evidence" value="ECO:0007669"/>
    <property type="project" value="TreeGrafter"/>
</dbReference>
<dbReference type="InterPro" id="IPR036638">
    <property type="entry name" value="HLH_DNA-bd_sf"/>
</dbReference>
<dbReference type="AlphaFoldDB" id="T1IG27"/>
<dbReference type="OMA" id="YSSCINQ"/>
<dbReference type="GO" id="GO:0045944">
    <property type="term" value="P:positive regulation of transcription by RNA polymerase II"/>
    <property type="evidence" value="ECO:0007669"/>
    <property type="project" value="TreeGrafter"/>
</dbReference>
<dbReference type="HOGENOM" id="CLU_156310_0_0_1"/>
<protein>
    <submittedName>
        <fullName evidence="1">BHLH domain-containing protein</fullName>
    </submittedName>
</protein>
<reference evidence="1" key="1">
    <citation type="submission" date="2015-05" db="UniProtKB">
        <authorList>
            <consortium name="EnsemblMetazoa"/>
        </authorList>
    </citation>
    <scope>IDENTIFICATION</scope>
</reference>
<dbReference type="VEuPathDB" id="VectorBase:RPRC015246"/>
<dbReference type="FunCoup" id="T1IG27">
    <property type="interactions" value="27"/>
</dbReference>
<dbReference type="eggNOG" id="KOG3898">
    <property type="taxonomic scope" value="Eukaryota"/>
</dbReference>
<dbReference type="PANTHER" id="PTHR19290:SF134">
    <property type="entry name" value="NEUROGENIC DIFFERENTIATION FACTOR 1"/>
    <property type="match status" value="1"/>
</dbReference>
<dbReference type="GO" id="GO:0061564">
    <property type="term" value="P:axon development"/>
    <property type="evidence" value="ECO:0007669"/>
    <property type="project" value="TreeGrafter"/>
</dbReference>
<name>T1IG27_RHOPR</name>
<dbReference type="GO" id="GO:0007423">
    <property type="term" value="P:sensory organ development"/>
    <property type="evidence" value="ECO:0007669"/>
    <property type="project" value="TreeGrafter"/>
</dbReference>
<dbReference type="GO" id="GO:0005634">
    <property type="term" value="C:nucleus"/>
    <property type="evidence" value="ECO:0007669"/>
    <property type="project" value="TreeGrafter"/>
</dbReference>
<dbReference type="GO" id="GO:0046983">
    <property type="term" value="F:protein dimerization activity"/>
    <property type="evidence" value="ECO:0007669"/>
    <property type="project" value="InterPro"/>
</dbReference>
<dbReference type="SUPFAM" id="SSF47459">
    <property type="entry name" value="HLH, helix-loop-helix DNA-binding domain"/>
    <property type="match status" value="1"/>
</dbReference>
<dbReference type="Gene3D" id="4.10.280.10">
    <property type="entry name" value="Helix-loop-helix DNA-binding domain"/>
    <property type="match status" value="1"/>
</dbReference>
<dbReference type="InParanoid" id="T1IG27"/>
<proteinExistence type="predicted"/>
<evidence type="ECO:0000313" key="2">
    <source>
        <dbReference type="Proteomes" id="UP000015103"/>
    </source>
</evidence>
<accession>T1IG27</accession>
<dbReference type="InterPro" id="IPR011598">
    <property type="entry name" value="bHLH_dom"/>
</dbReference>
<dbReference type="Proteomes" id="UP000015103">
    <property type="component" value="Unassembled WGS sequence"/>
</dbReference>
<dbReference type="PROSITE" id="PS50888">
    <property type="entry name" value="BHLH"/>
    <property type="match status" value="1"/>
</dbReference>
<organism evidence="1 2">
    <name type="scientific">Rhodnius prolixus</name>
    <name type="common">Triatomid bug</name>
    <dbReference type="NCBI Taxonomy" id="13249"/>
    <lineage>
        <taxon>Eukaryota</taxon>
        <taxon>Metazoa</taxon>
        <taxon>Ecdysozoa</taxon>
        <taxon>Arthropoda</taxon>
        <taxon>Hexapoda</taxon>
        <taxon>Insecta</taxon>
        <taxon>Pterygota</taxon>
        <taxon>Neoptera</taxon>
        <taxon>Paraneoptera</taxon>
        <taxon>Hemiptera</taxon>
        <taxon>Heteroptera</taxon>
        <taxon>Panheteroptera</taxon>
        <taxon>Cimicomorpha</taxon>
        <taxon>Reduviidae</taxon>
        <taxon>Triatominae</taxon>
        <taxon>Rhodnius</taxon>
    </lineage>
</organism>
<dbReference type="EMBL" id="ACPB03022234">
    <property type="status" value="NOT_ANNOTATED_CDS"/>
    <property type="molecule type" value="Genomic_DNA"/>
</dbReference>
<dbReference type="PANTHER" id="PTHR19290">
    <property type="entry name" value="BASIC HELIX-LOOP-HELIX PROTEIN NEUROGENIN-RELATED"/>
    <property type="match status" value="1"/>
</dbReference>
<dbReference type="GO" id="GO:0000981">
    <property type="term" value="F:DNA-binding transcription factor activity, RNA polymerase II-specific"/>
    <property type="evidence" value="ECO:0007669"/>
    <property type="project" value="TreeGrafter"/>
</dbReference>
<dbReference type="SMART" id="SM00353">
    <property type="entry name" value="HLH"/>
    <property type="match status" value="1"/>
</dbReference>
<dbReference type="STRING" id="13249.T1IG27"/>